<dbReference type="OrthoDB" id="9778383at2"/>
<reference evidence="4 5" key="1">
    <citation type="submission" date="2011-04" db="EMBL/GenBank/DDBJ databases">
        <authorList>
            <person name="Muzny D."/>
            <person name="Qin X."/>
            <person name="Deng J."/>
            <person name="Jiang H."/>
            <person name="Liu Y."/>
            <person name="Qu J."/>
            <person name="Song X.-Z."/>
            <person name="Zhang L."/>
            <person name="Thornton R."/>
            <person name="Coyle M."/>
            <person name="Francisco L."/>
            <person name="Jackson L."/>
            <person name="Javaid M."/>
            <person name="Korchina V."/>
            <person name="Kovar C."/>
            <person name="Mata R."/>
            <person name="Mathew T."/>
            <person name="Ngo R."/>
            <person name="Nguyen L."/>
            <person name="Nguyen N."/>
            <person name="Okwuonu G."/>
            <person name="Ongeri F."/>
            <person name="Pham C."/>
            <person name="Simmons D."/>
            <person name="Wilczek-Boney K."/>
            <person name="Hale W."/>
            <person name="Jakkamsetti A."/>
            <person name="Pham P."/>
            <person name="Ruth R."/>
            <person name="San Lucas F."/>
            <person name="Warren J."/>
            <person name="Zhang J."/>
            <person name="Zhao Z."/>
            <person name="Zhou C."/>
            <person name="Zhu D."/>
            <person name="Lee S."/>
            <person name="Bess C."/>
            <person name="Blankenburg K."/>
            <person name="Forbes L."/>
            <person name="Fu Q."/>
            <person name="Gubbala S."/>
            <person name="Hirani K."/>
            <person name="Jayaseelan J.C."/>
            <person name="Lara F."/>
            <person name="Munidasa M."/>
            <person name="Palculict T."/>
            <person name="Patil S."/>
            <person name="Pu L.-L."/>
            <person name="Saada N."/>
            <person name="Tang L."/>
            <person name="Weissenberger G."/>
            <person name="Zhu Y."/>
            <person name="Hemphill L."/>
            <person name="Shang Y."/>
            <person name="Youmans B."/>
            <person name="Ayvaz T."/>
            <person name="Ross M."/>
            <person name="Santibanez J."/>
            <person name="Aqrawi P."/>
            <person name="Gross S."/>
            <person name="Joshi V."/>
            <person name="Fowler G."/>
            <person name="Nazareth L."/>
            <person name="Reid J."/>
            <person name="Worley K."/>
            <person name="Petrosino J."/>
            <person name="Highlander S."/>
            <person name="Gibbs R."/>
        </authorList>
    </citation>
    <scope>NUCLEOTIDE SEQUENCE [LARGE SCALE GENOMIC DNA]</scope>
    <source>
        <strain evidence="4 5">DSM 3688</strain>
    </source>
</reference>
<dbReference type="Proteomes" id="UP000010862">
    <property type="component" value="Chromosome 2"/>
</dbReference>
<proteinExistence type="predicted"/>
<reference evidence="3" key="2">
    <citation type="submission" date="2012-02" db="EMBL/GenBank/DDBJ databases">
        <title>Complete sequence of chromosome 2 of Prevotella dentalis DSM 3688.</title>
        <authorList>
            <consortium name="US DOE Joint Genome Institute (JGI-PGF)"/>
            <person name="Lucas S."/>
            <person name="Copeland A."/>
            <person name="Lapidus A."/>
            <person name="Glavina del Rio T."/>
            <person name="Dalin E."/>
            <person name="Tice H."/>
            <person name="Bruce D."/>
            <person name="Goodwin L."/>
            <person name="Pitluck S."/>
            <person name="Peters L."/>
            <person name="Mikhailova N."/>
            <person name="Chertkov O."/>
            <person name="Kyrpides N."/>
            <person name="Mavromatis K."/>
            <person name="Ivanova N."/>
            <person name="Brettin T."/>
            <person name="Detter J.C."/>
            <person name="Han C."/>
            <person name="Larimer F."/>
            <person name="Land M."/>
            <person name="Hauser L."/>
            <person name="Markowitz V."/>
            <person name="Cheng J.-F."/>
            <person name="Hugenholtz P."/>
            <person name="Woyke T."/>
            <person name="Wu D."/>
            <person name="Gronow S."/>
            <person name="Wellnitz S."/>
            <person name="Brambilla E."/>
            <person name="Klenk H.-P."/>
            <person name="Eisen J.A."/>
        </authorList>
    </citation>
    <scope>NUCLEOTIDE SEQUENCE [LARGE SCALE GENOMIC DNA]</scope>
    <source>
        <strain evidence="3">DSM 3688</strain>
    </source>
</reference>
<dbReference type="PANTHER" id="PTHR24096:SF267">
    <property type="entry name" value="MALONATE--COA LIGASE ACSF3, MITOCHONDRIAL"/>
    <property type="match status" value="1"/>
</dbReference>
<feature type="domain" description="AMP-binding enzyme C-terminal" evidence="2">
    <location>
        <begin position="404"/>
        <end position="479"/>
    </location>
</feature>
<evidence type="ECO:0000313" key="5">
    <source>
        <dbReference type="Proteomes" id="UP000007820"/>
    </source>
</evidence>
<dbReference type="Proteomes" id="UP000007820">
    <property type="component" value="Unassembled WGS sequence"/>
</dbReference>
<evidence type="ECO:0000259" key="1">
    <source>
        <dbReference type="Pfam" id="PF00501"/>
    </source>
</evidence>
<dbReference type="Pfam" id="PF13193">
    <property type="entry name" value="AMP-binding_C"/>
    <property type="match status" value="1"/>
</dbReference>
<gene>
    <name evidence="4" type="primary">rfbL</name>
    <name evidence="3" type="ordered locus">Prede_2194</name>
    <name evidence="4" type="ORF">HMPREF9136_2379</name>
</gene>
<protein>
    <submittedName>
        <fullName evidence="3">Acyl-CoA synthetase (AMP-forming)/AMP-acid ligase II</fullName>
    </submittedName>
    <submittedName>
        <fullName evidence="4">RfbL protein</fullName>
    </submittedName>
</protein>
<accession>F9D6A1</accession>
<dbReference type="EMBL" id="AFPW01000041">
    <property type="protein sequence ID" value="EGQ12496.1"/>
    <property type="molecule type" value="Genomic_DNA"/>
</dbReference>
<name>F9D6A1_PREDD</name>
<dbReference type="InterPro" id="IPR000873">
    <property type="entry name" value="AMP-dep_synth/lig_dom"/>
</dbReference>
<evidence type="ECO:0000313" key="3">
    <source>
        <dbReference type="EMBL" id="AGB29467.1"/>
    </source>
</evidence>
<dbReference type="eggNOG" id="COG0318">
    <property type="taxonomic scope" value="Bacteria"/>
</dbReference>
<dbReference type="RefSeq" id="WP_005847358.1">
    <property type="nucleotide sequence ID" value="NC_019968.1"/>
</dbReference>
<feature type="domain" description="AMP-dependent synthetase/ligase" evidence="1">
    <location>
        <begin position="19"/>
        <end position="355"/>
    </location>
</feature>
<evidence type="ECO:0000313" key="4">
    <source>
        <dbReference type="EMBL" id="EGQ12496.1"/>
    </source>
</evidence>
<keyword evidence="3" id="KW-0436">Ligase</keyword>
<dbReference type="STRING" id="908937.Prede_2194"/>
<dbReference type="InterPro" id="IPR020845">
    <property type="entry name" value="AMP-binding_CS"/>
</dbReference>
<keyword evidence="6" id="KW-1185">Reference proteome</keyword>
<dbReference type="Pfam" id="PF00501">
    <property type="entry name" value="AMP-binding"/>
    <property type="match status" value="1"/>
</dbReference>
<dbReference type="PROSITE" id="PS00455">
    <property type="entry name" value="AMP_BINDING"/>
    <property type="match status" value="1"/>
</dbReference>
<evidence type="ECO:0000313" key="6">
    <source>
        <dbReference type="Proteomes" id="UP000010862"/>
    </source>
</evidence>
<evidence type="ECO:0000259" key="2">
    <source>
        <dbReference type="Pfam" id="PF13193"/>
    </source>
</evidence>
<dbReference type="EMBL" id="CP003369">
    <property type="protein sequence ID" value="AGB29467.1"/>
    <property type="molecule type" value="Genomic_DNA"/>
</dbReference>
<dbReference type="PANTHER" id="PTHR24096">
    <property type="entry name" value="LONG-CHAIN-FATTY-ACID--COA LIGASE"/>
    <property type="match status" value="1"/>
</dbReference>
<sequence>MSDLLYSPLLQALAKNAIDIPDKVALEEAKRRITYHELFIAIRKTASFLQEKGIQKGDKVILSADKEIDFVFVYFASHMLGAINVVVDPAMRKERLEYIVDITHPKISFGLKTPIKGCLHQEFPLSLSNMPSYKKSGSICNITDTADIMFTTGTTGKPKGVCLSHLNIFSSARNINAFIGNTAEDIEALALPLSHSFGLGRMRCCLLQGTSLVLLGNFANLKLFFEAIEKYQITGFGMVPAVWAYIQKLSGDRISKYSQQIKYIEIGSAAMSIEDKRELLALFPDTRICMHYGLTEASRALFMEFHDKQGCLNTIGAPSSSEVLVKIRDEAGHEVPMGEQGEITVSGDIVMSRYFLPKDNEGMFFGSYFRTGDWGYLGQDGNYYLVSRKKELINIGGKKVSPTEIEEAILKTGVSECACISVKDPNGILGEVVKAFVVKGKEDISFDEIRSRISGKLEPYKVPVFFEWIKSIPKTSSGKIQRLLLKEHSCLN</sequence>
<organism evidence="4 5">
    <name type="scientific">Prevotella dentalis (strain ATCC 49559 / DSM 3688 / JCM 13448 / NCTC 12043 / ES 2772)</name>
    <name type="common">Mitsuokella dentalis</name>
    <dbReference type="NCBI Taxonomy" id="908937"/>
    <lineage>
        <taxon>Bacteria</taxon>
        <taxon>Pseudomonadati</taxon>
        <taxon>Bacteroidota</taxon>
        <taxon>Bacteroidia</taxon>
        <taxon>Bacteroidales</taxon>
        <taxon>Prevotellaceae</taxon>
        <taxon>Prevotella</taxon>
    </lineage>
</organism>
<dbReference type="AlphaFoldDB" id="F9D6A1"/>
<dbReference type="Gene3D" id="3.30.300.30">
    <property type="match status" value="1"/>
</dbReference>
<dbReference type="Gene3D" id="3.40.50.12780">
    <property type="entry name" value="N-terminal domain of ligase-like"/>
    <property type="match status" value="1"/>
</dbReference>
<dbReference type="InterPro" id="IPR045851">
    <property type="entry name" value="AMP-bd_C_sf"/>
</dbReference>
<dbReference type="PATRIC" id="fig|908937.9.peg.2328"/>
<dbReference type="GO" id="GO:0016405">
    <property type="term" value="F:CoA-ligase activity"/>
    <property type="evidence" value="ECO:0007669"/>
    <property type="project" value="TreeGrafter"/>
</dbReference>
<dbReference type="KEGG" id="pdt:Prede_2194"/>
<dbReference type="HOGENOM" id="CLU_000022_59_0_10"/>
<dbReference type="SUPFAM" id="SSF56801">
    <property type="entry name" value="Acetyl-CoA synthetase-like"/>
    <property type="match status" value="1"/>
</dbReference>
<dbReference type="InterPro" id="IPR025110">
    <property type="entry name" value="AMP-bd_C"/>
</dbReference>
<dbReference type="InterPro" id="IPR042099">
    <property type="entry name" value="ANL_N_sf"/>
</dbReference>